<evidence type="ECO:0000256" key="1">
    <source>
        <dbReference type="ARBA" id="ARBA00022729"/>
    </source>
</evidence>
<sequence>MRLQAQREGGLMIKLLRSHAAKIATTSIALVLYALATPRDISAHDRNVLIAGLRFKADYLTPADNGQPMRDIRDVHPSLRQIDAWISSVGAGVALADIAGTGRPADICLVDARNNSVSVLPSPGTGERYHSFALQTPVEGYDQRTIAPMGCLPADVNEDGRMDLVVYYWGRTPVVFLRNDIRELSAGAFTAKEIVADREVWNTNAAILADIDGDGHPDLLFGNYFREGDRVLDAAATGGFDMQHSMSRADNSGGKRLLLWQDAGPDAVRYRDASDAFSPEMKSGWTLALAARDLDSNLIKANEEELGKYRQLPEIYVANDFGPDRLLLNRSTPGTPRFTLVEGTRGFSTPRSKVLGRDSFKGMGVDFGDVAGDGRPAIAVSNISSPYALLESHFLFVNTGDDTAWTRGEAPYRDESYSRGTWTSNWAWDIKFADVLNSSRPSLFQAIGFVQGTTNRWPELQELAMGNDELLSHSGVWPRFSRQDDLSGHDHDRLFIPDSRGKFHDVWPFLGLDTGTVSRGIATGDVFGDGRLAVVIARQWSPSLFLRNESSETGRAISIDLRVPGAVAGTRAAIGAEVRLRLPDGRTLTSVVDGGSGHGGRRAPDIHFGVGQAPANELFDVNIVWRDETGVRSEVVSLTPGRFQIVLGAKDCLSLPIGNDERRGACRVNHVNW</sequence>
<dbReference type="EMBL" id="CP088100">
    <property type="protein sequence ID" value="UFW90542.1"/>
    <property type="molecule type" value="Genomic_DNA"/>
</dbReference>
<keyword evidence="1" id="KW-0732">Signal</keyword>
<evidence type="ECO:0000313" key="4">
    <source>
        <dbReference type="Proteomes" id="UP001430990"/>
    </source>
</evidence>
<dbReference type="SUPFAM" id="SSF69318">
    <property type="entry name" value="Integrin alpha N-terminal domain"/>
    <property type="match status" value="1"/>
</dbReference>
<dbReference type="Proteomes" id="UP001430990">
    <property type="component" value="Chromosome"/>
</dbReference>
<name>A0ABY3QWX7_9BRAD</name>
<accession>A0ABY3QWX7</accession>
<proteinExistence type="predicted"/>
<organism evidence="3 4">
    <name type="scientific">Bradyrhizobium barranii</name>
    <dbReference type="NCBI Taxonomy" id="2992140"/>
    <lineage>
        <taxon>Bacteria</taxon>
        <taxon>Pseudomonadati</taxon>
        <taxon>Pseudomonadota</taxon>
        <taxon>Alphaproteobacteria</taxon>
        <taxon>Hyphomicrobiales</taxon>
        <taxon>Nitrobacteraceae</taxon>
        <taxon>Bradyrhizobium</taxon>
    </lineage>
</organism>
<dbReference type="Gene3D" id="2.130.10.130">
    <property type="entry name" value="Integrin alpha, N-terminal"/>
    <property type="match status" value="1"/>
</dbReference>
<dbReference type="InterPro" id="IPR028994">
    <property type="entry name" value="Integrin_alpha_N"/>
</dbReference>
<dbReference type="Pfam" id="PF07593">
    <property type="entry name" value="UnbV_ASPIC"/>
    <property type="match status" value="1"/>
</dbReference>
<keyword evidence="4" id="KW-1185">Reference proteome</keyword>
<dbReference type="InterPro" id="IPR011519">
    <property type="entry name" value="UnbV_ASPIC"/>
</dbReference>
<gene>
    <name evidence="3" type="ORF">BjapCC829_19205</name>
</gene>
<dbReference type="PANTHER" id="PTHR16026:SF0">
    <property type="entry name" value="CARTILAGE ACIDIC PROTEIN 1"/>
    <property type="match status" value="1"/>
</dbReference>
<evidence type="ECO:0000313" key="3">
    <source>
        <dbReference type="EMBL" id="UFW90542.1"/>
    </source>
</evidence>
<feature type="domain" description="ASPIC/UnbV" evidence="2">
    <location>
        <begin position="573"/>
        <end position="629"/>
    </location>
</feature>
<protein>
    <submittedName>
        <fullName evidence="3">CRTAC1 family protein</fullName>
    </submittedName>
</protein>
<dbReference type="RefSeq" id="WP_231144748.1">
    <property type="nucleotide sequence ID" value="NZ_CP088100.1"/>
</dbReference>
<evidence type="ECO:0000259" key="2">
    <source>
        <dbReference type="Pfam" id="PF07593"/>
    </source>
</evidence>
<dbReference type="InterPro" id="IPR013517">
    <property type="entry name" value="FG-GAP"/>
</dbReference>
<dbReference type="Pfam" id="PF13517">
    <property type="entry name" value="FG-GAP_3"/>
    <property type="match status" value="1"/>
</dbReference>
<reference evidence="3" key="1">
    <citation type="submission" date="2021-11" db="EMBL/GenBank/DDBJ databases">
        <title>Australian commercial rhizobial inoculants.</title>
        <authorList>
            <person name="Kohlmeier M.G."/>
            <person name="O'Hara G.W."/>
            <person name="Colombi E."/>
            <person name="Ramsay J.P."/>
            <person name="Terpolilli J."/>
        </authorList>
    </citation>
    <scope>NUCLEOTIDE SEQUENCE</scope>
    <source>
        <strain evidence="3">CC829</strain>
    </source>
</reference>
<dbReference type="InterPro" id="IPR027039">
    <property type="entry name" value="Crtac1"/>
</dbReference>
<dbReference type="PANTHER" id="PTHR16026">
    <property type="entry name" value="CARTILAGE ACIDIC PROTEIN 1"/>
    <property type="match status" value="1"/>
</dbReference>